<evidence type="ECO:0000313" key="1">
    <source>
        <dbReference type="EMBL" id="GAA3527909.1"/>
    </source>
</evidence>
<proteinExistence type="predicted"/>
<gene>
    <name evidence="1" type="ORF">GCM10022295_07390</name>
</gene>
<organism evidence="1 2">
    <name type="scientific">Streptomyces osmaniensis</name>
    <dbReference type="NCBI Taxonomy" id="593134"/>
    <lineage>
        <taxon>Bacteria</taxon>
        <taxon>Bacillati</taxon>
        <taxon>Actinomycetota</taxon>
        <taxon>Actinomycetes</taxon>
        <taxon>Kitasatosporales</taxon>
        <taxon>Streptomycetaceae</taxon>
        <taxon>Streptomyces</taxon>
    </lineage>
</organism>
<accession>A0ABP6V5S2</accession>
<evidence type="ECO:0000313" key="2">
    <source>
        <dbReference type="Proteomes" id="UP001500707"/>
    </source>
</evidence>
<name>A0ABP6V5S2_9ACTN</name>
<comment type="caution">
    <text evidence="1">The sequence shown here is derived from an EMBL/GenBank/DDBJ whole genome shotgun (WGS) entry which is preliminary data.</text>
</comment>
<dbReference type="EMBL" id="BAABCE010000001">
    <property type="protein sequence ID" value="GAA3527909.1"/>
    <property type="molecule type" value="Genomic_DNA"/>
</dbReference>
<evidence type="ECO:0008006" key="3">
    <source>
        <dbReference type="Google" id="ProtNLM"/>
    </source>
</evidence>
<reference evidence="2" key="1">
    <citation type="journal article" date="2019" name="Int. J. Syst. Evol. Microbiol.">
        <title>The Global Catalogue of Microorganisms (GCM) 10K type strain sequencing project: providing services to taxonomists for standard genome sequencing and annotation.</title>
        <authorList>
            <consortium name="The Broad Institute Genomics Platform"/>
            <consortium name="The Broad Institute Genome Sequencing Center for Infectious Disease"/>
            <person name="Wu L."/>
            <person name="Ma J."/>
        </authorList>
    </citation>
    <scope>NUCLEOTIDE SEQUENCE [LARGE SCALE GENOMIC DNA]</scope>
    <source>
        <strain evidence="2">JCM 17656</strain>
    </source>
</reference>
<dbReference type="RefSeq" id="WP_346180200.1">
    <property type="nucleotide sequence ID" value="NZ_BAABCE010000001.1"/>
</dbReference>
<sequence length="313" mass="33037">MAQDSWPSPAHNGRAVTDTEYEKIAARFSGDGVYGEPGDSAVVTAGTGLSVNLRANVYASVRGHAWTSGTSTVNLPVTANSSGSTRVDRVVLRLDRADWTVRAVVKAGAPGGGAPALTQNTGDTGVYEVPLANVNLVSGANSVTVSRNELYVGVRIRPCTSTTRNPNPAPGEMCFETNTGRIRVWDGDGWVGLFDDSGVIGVNSPLSAWTIGTESVLQKRNGNVHLRLGSFQRAAGTLAGGDESRLPVLIPAAYRHPTRDQYAMAYTTGVEISRVQIYSAASDRPGQVWLVNHPSIAKGDYVLPGSGISWVVD</sequence>
<protein>
    <recommendedName>
        <fullName evidence="3">Minor tail protein</fullName>
    </recommendedName>
</protein>
<dbReference type="Proteomes" id="UP001500707">
    <property type="component" value="Unassembled WGS sequence"/>
</dbReference>
<keyword evidence="2" id="KW-1185">Reference proteome</keyword>